<name>A0AAN7PWC7_9MYRT</name>
<evidence type="ECO:0000313" key="2">
    <source>
        <dbReference type="EMBL" id="KAK4754818.1"/>
    </source>
</evidence>
<keyword evidence="3" id="KW-1185">Reference proteome</keyword>
<accession>A0AAN7PWC7</accession>
<sequence>MYSTFRRQIQRRFAPMINLSANISSLVITGFSYEHSTAPPRLKRDDGRRLRRKIRKQRRVYPTQTGNSKDRLYRPMD</sequence>
<dbReference type="Proteomes" id="UP001345219">
    <property type="component" value="Chromosome 8"/>
</dbReference>
<feature type="compositionally biased region" description="Basic residues" evidence="1">
    <location>
        <begin position="49"/>
        <end position="59"/>
    </location>
</feature>
<dbReference type="EMBL" id="JAXIOK010000014">
    <property type="protein sequence ID" value="KAK4754818.1"/>
    <property type="molecule type" value="Genomic_DNA"/>
</dbReference>
<proteinExistence type="predicted"/>
<feature type="compositionally biased region" description="Basic and acidic residues" evidence="1">
    <location>
        <begin position="68"/>
        <end position="77"/>
    </location>
</feature>
<evidence type="ECO:0000313" key="3">
    <source>
        <dbReference type="Proteomes" id="UP001345219"/>
    </source>
</evidence>
<dbReference type="AlphaFoldDB" id="A0AAN7PWC7"/>
<protein>
    <submittedName>
        <fullName evidence="2">Uncharacterized protein</fullName>
    </submittedName>
</protein>
<reference evidence="2 3" key="1">
    <citation type="journal article" date="2023" name="Hortic Res">
        <title>Pangenome of water caltrop reveals structural variations and asymmetric subgenome divergence after allopolyploidization.</title>
        <authorList>
            <person name="Zhang X."/>
            <person name="Chen Y."/>
            <person name="Wang L."/>
            <person name="Yuan Y."/>
            <person name="Fang M."/>
            <person name="Shi L."/>
            <person name="Lu R."/>
            <person name="Comes H.P."/>
            <person name="Ma Y."/>
            <person name="Chen Y."/>
            <person name="Huang G."/>
            <person name="Zhou Y."/>
            <person name="Zheng Z."/>
            <person name="Qiu Y."/>
        </authorList>
    </citation>
    <scope>NUCLEOTIDE SEQUENCE [LARGE SCALE GENOMIC DNA]</scope>
    <source>
        <tissue evidence="2">Roots</tissue>
    </source>
</reference>
<evidence type="ECO:0000256" key="1">
    <source>
        <dbReference type="SAM" id="MobiDB-lite"/>
    </source>
</evidence>
<feature type="region of interest" description="Disordered" evidence="1">
    <location>
        <begin position="38"/>
        <end position="77"/>
    </location>
</feature>
<gene>
    <name evidence="2" type="ORF">SAY87_008575</name>
</gene>
<organism evidence="2 3">
    <name type="scientific">Trapa incisa</name>
    <dbReference type="NCBI Taxonomy" id="236973"/>
    <lineage>
        <taxon>Eukaryota</taxon>
        <taxon>Viridiplantae</taxon>
        <taxon>Streptophyta</taxon>
        <taxon>Embryophyta</taxon>
        <taxon>Tracheophyta</taxon>
        <taxon>Spermatophyta</taxon>
        <taxon>Magnoliopsida</taxon>
        <taxon>eudicotyledons</taxon>
        <taxon>Gunneridae</taxon>
        <taxon>Pentapetalae</taxon>
        <taxon>rosids</taxon>
        <taxon>malvids</taxon>
        <taxon>Myrtales</taxon>
        <taxon>Lythraceae</taxon>
        <taxon>Trapa</taxon>
    </lineage>
</organism>
<comment type="caution">
    <text evidence="2">The sequence shown here is derived from an EMBL/GenBank/DDBJ whole genome shotgun (WGS) entry which is preliminary data.</text>
</comment>